<dbReference type="SUPFAM" id="SSF46785">
    <property type="entry name" value="Winged helix' DNA-binding domain"/>
    <property type="match status" value="1"/>
</dbReference>
<accession>A0ABT4LMT7</accession>
<dbReference type="InterPro" id="IPR000835">
    <property type="entry name" value="HTH_MarR-typ"/>
</dbReference>
<evidence type="ECO:0000259" key="4">
    <source>
        <dbReference type="PROSITE" id="PS50995"/>
    </source>
</evidence>
<dbReference type="InterPro" id="IPR036390">
    <property type="entry name" value="WH_DNA-bd_sf"/>
</dbReference>
<feature type="domain" description="HTH marR-type" evidence="4">
    <location>
        <begin position="14"/>
        <end position="147"/>
    </location>
</feature>
<keyword evidence="1" id="KW-0805">Transcription regulation</keyword>
<dbReference type="PANTHER" id="PTHR33164">
    <property type="entry name" value="TRANSCRIPTIONAL REGULATOR, MARR FAMILY"/>
    <property type="match status" value="1"/>
</dbReference>
<organism evidence="5 6">
    <name type="scientific">Kiloniella laminariae</name>
    <dbReference type="NCBI Taxonomy" id="454162"/>
    <lineage>
        <taxon>Bacteria</taxon>
        <taxon>Pseudomonadati</taxon>
        <taxon>Pseudomonadota</taxon>
        <taxon>Alphaproteobacteria</taxon>
        <taxon>Rhodospirillales</taxon>
        <taxon>Kiloniellaceae</taxon>
        <taxon>Kiloniella</taxon>
    </lineage>
</organism>
<reference evidence="5" key="1">
    <citation type="submission" date="2022-12" db="EMBL/GenBank/DDBJ databases">
        <title>Bacterial isolates from different developmental stages of Nematostella vectensis.</title>
        <authorList>
            <person name="Fraune S."/>
        </authorList>
    </citation>
    <scope>NUCLEOTIDE SEQUENCE</scope>
    <source>
        <strain evidence="5">G21630-S1</strain>
    </source>
</reference>
<dbReference type="Gene3D" id="1.10.10.10">
    <property type="entry name" value="Winged helix-like DNA-binding domain superfamily/Winged helix DNA-binding domain"/>
    <property type="match status" value="1"/>
</dbReference>
<dbReference type="InterPro" id="IPR023187">
    <property type="entry name" value="Tscrpt_reg_MarR-type_CS"/>
</dbReference>
<dbReference type="Proteomes" id="UP001069802">
    <property type="component" value="Unassembled WGS sequence"/>
</dbReference>
<evidence type="ECO:0000313" key="6">
    <source>
        <dbReference type="Proteomes" id="UP001069802"/>
    </source>
</evidence>
<evidence type="ECO:0000256" key="1">
    <source>
        <dbReference type="ARBA" id="ARBA00023015"/>
    </source>
</evidence>
<comment type="caution">
    <text evidence="5">The sequence shown here is derived from an EMBL/GenBank/DDBJ whole genome shotgun (WGS) entry which is preliminary data.</text>
</comment>
<dbReference type="InterPro" id="IPR036388">
    <property type="entry name" value="WH-like_DNA-bd_sf"/>
</dbReference>
<name>A0ABT4LMT7_9PROT</name>
<keyword evidence="3" id="KW-0804">Transcription</keyword>
<dbReference type="PANTHER" id="PTHR33164:SF43">
    <property type="entry name" value="HTH-TYPE TRANSCRIPTIONAL REPRESSOR YETL"/>
    <property type="match status" value="1"/>
</dbReference>
<dbReference type="PROSITE" id="PS50995">
    <property type="entry name" value="HTH_MARR_2"/>
    <property type="match status" value="1"/>
</dbReference>
<dbReference type="EMBL" id="JAPWGY010000007">
    <property type="protein sequence ID" value="MCZ4282418.1"/>
    <property type="molecule type" value="Genomic_DNA"/>
</dbReference>
<dbReference type="InterPro" id="IPR039422">
    <property type="entry name" value="MarR/SlyA-like"/>
</dbReference>
<proteinExistence type="predicted"/>
<protein>
    <submittedName>
        <fullName evidence="5">MarR family transcriptional regulator</fullName>
    </submittedName>
</protein>
<keyword evidence="2" id="KW-0238">DNA-binding</keyword>
<sequence length="161" mass="18442">MTPRNNEIDSLNLKDFFPYEVRIFYRAISQSVATIYTHAYGLTVYQWRVMVVLGNYPPLSASEVVDHSSLDKVQVSRAIKGLLKAGYLERGVSSADKRRVNLFLTREGRRILSELIPQVRAREQEILAGLSPEEERILRSLMTRVRTNAEKCLNTETPETL</sequence>
<keyword evidence="6" id="KW-1185">Reference proteome</keyword>
<evidence type="ECO:0000313" key="5">
    <source>
        <dbReference type="EMBL" id="MCZ4282418.1"/>
    </source>
</evidence>
<dbReference type="Pfam" id="PF12802">
    <property type="entry name" value="MarR_2"/>
    <property type="match status" value="1"/>
</dbReference>
<dbReference type="RefSeq" id="WP_269424568.1">
    <property type="nucleotide sequence ID" value="NZ_JAPWGY010000007.1"/>
</dbReference>
<dbReference type="PROSITE" id="PS01117">
    <property type="entry name" value="HTH_MARR_1"/>
    <property type="match status" value="1"/>
</dbReference>
<dbReference type="PRINTS" id="PR00598">
    <property type="entry name" value="HTHMARR"/>
</dbReference>
<evidence type="ECO:0000256" key="2">
    <source>
        <dbReference type="ARBA" id="ARBA00023125"/>
    </source>
</evidence>
<evidence type="ECO:0000256" key="3">
    <source>
        <dbReference type="ARBA" id="ARBA00023163"/>
    </source>
</evidence>
<gene>
    <name evidence="5" type="ORF">O4H49_16645</name>
</gene>
<dbReference type="SMART" id="SM00347">
    <property type="entry name" value="HTH_MARR"/>
    <property type="match status" value="1"/>
</dbReference>